<evidence type="ECO:0000256" key="1">
    <source>
        <dbReference type="ARBA" id="ARBA00004211"/>
    </source>
</evidence>
<dbReference type="InterPro" id="IPR013783">
    <property type="entry name" value="Ig-like_fold"/>
</dbReference>
<comment type="subcellular location">
    <subcellularLocation>
        <location evidence="1">Membrane</location>
        <topology evidence="1">Single-pass type IV membrane protein</topology>
    </subcellularLocation>
</comment>
<feature type="domain" description="MSP" evidence="7">
    <location>
        <begin position="7"/>
        <end position="130"/>
    </location>
</feature>
<accession>A0ABD2XXS4</accession>
<evidence type="ECO:0000256" key="6">
    <source>
        <dbReference type="SAM" id="MobiDB-lite"/>
    </source>
</evidence>
<keyword evidence="9" id="KW-1185">Reference proteome</keyword>
<dbReference type="PANTHER" id="PTHR10809">
    <property type="entry name" value="VESICLE-ASSOCIATED MEMBRANE PROTEIN-ASSOCIATED PROTEIN"/>
    <property type="match status" value="1"/>
</dbReference>
<protein>
    <recommendedName>
        <fullName evidence="7">MSP domain-containing protein</fullName>
    </recommendedName>
</protein>
<dbReference type="AlphaFoldDB" id="A0ABD2XXS4"/>
<dbReference type="EMBL" id="JBJUIK010000016">
    <property type="protein sequence ID" value="KAL3499576.1"/>
    <property type="molecule type" value="Genomic_DNA"/>
</dbReference>
<evidence type="ECO:0000256" key="4">
    <source>
        <dbReference type="ARBA" id="ARBA00022989"/>
    </source>
</evidence>
<evidence type="ECO:0000313" key="8">
    <source>
        <dbReference type="EMBL" id="KAL3499576.1"/>
    </source>
</evidence>
<dbReference type="GO" id="GO:0016020">
    <property type="term" value="C:membrane"/>
    <property type="evidence" value="ECO:0007669"/>
    <property type="project" value="UniProtKB-SubCell"/>
</dbReference>
<evidence type="ECO:0000256" key="3">
    <source>
        <dbReference type="ARBA" id="ARBA00022692"/>
    </source>
</evidence>
<keyword evidence="3" id="KW-0812">Transmembrane</keyword>
<gene>
    <name evidence="8" type="ORF">ACH5RR_038669</name>
</gene>
<keyword evidence="5" id="KW-0472">Membrane</keyword>
<comment type="similarity">
    <text evidence="2">Belongs to the VAMP-associated protein (VAP) (TC 9.B.17) family.</text>
</comment>
<keyword evidence="4" id="KW-1133">Transmembrane helix</keyword>
<comment type="caution">
    <text evidence="8">The sequence shown here is derived from an EMBL/GenBank/DDBJ whole genome shotgun (WGS) entry which is preliminary data.</text>
</comment>
<dbReference type="Gene3D" id="2.60.40.10">
    <property type="entry name" value="Immunoglobulins"/>
    <property type="match status" value="2"/>
</dbReference>
<evidence type="ECO:0000259" key="7">
    <source>
        <dbReference type="PROSITE" id="PS50202"/>
    </source>
</evidence>
<proteinExistence type="inferred from homology"/>
<name>A0ABD2XXS4_9GENT</name>
<organism evidence="8 9">
    <name type="scientific">Cinchona calisaya</name>
    <dbReference type="NCBI Taxonomy" id="153742"/>
    <lineage>
        <taxon>Eukaryota</taxon>
        <taxon>Viridiplantae</taxon>
        <taxon>Streptophyta</taxon>
        <taxon>Embryophyta</taxon>
        <taxon>Tracheophyta</taxon>
        <taxon>Spermatophyta</taxon>
        <taxon>Magnoliopsida</taxon>
        <taxon>eudicotyledons</taxon>
        <taxon>Gunneridae</taxon>
        <taxon>Pentapetalae</taxon>
        <taxon>asterids</taxon>
        <taxon>lamiids</taxon>
        <taxon>Gentianales</taxon>
        <taxon>Rubiaceae</taxon>
        <taxon>Cinchonoideae</taxon>
        <taxon>Cinchoneae</taxon>
        <taxon>Cinchona</taxon>
    </lineage>
</organism>
<dbReference type="PANTHER" id="PTHR10809:SF6">
    <property type="entry name" value="AT11025P-RELATED"/>
    <property type="match status" value="1"/>
</dbReference>
<evidence type="ECO:0000256" key="2">
    <source>
        <dbReference type="ARBA" id="ARBA00008932"/>
    </source>
</evidence>
<dbReference type="PROSITE" id="PS50202">
    <property type="entry name" value="MSP"/>
    <property type="match status" value="1"/>
</dbReference>
<evidence type="ECO:0000313" key="9">
    <source>
        <dbReference type="Proteomes" id="UP001630127"/>
    </source>
</evidence>
<feature type="region of interest" description="Disordered" evidence="6">
    <location>
        <begin position="246"/>
        <end position="270"/>
    </location>
</feature>
<dbReference type="InterPro" id="IPR016763">
    <property type="entry name" value="VAP"/>
</dbReference>
<sequence length="301" mass="33519">MASGGKFLKIEPLELRFTFEPRKQISCCLHLSNPTNNHVAFKAMVSNRTNYCVRPNTGIILPQTTCGITVIKQAQHQPPIGMQCKDKFKIQSVLLSSCVDLTYITKNVGKNISKMERFNVEPMEVKFPFEVNKRISSSLKLSNMTENYVAFKVMSTHPKDYGGLPNRGIVVPQSATDVTEVPPDTWCKPRFLVRTAVVSPTTTEEDINHEMFAKAGLVKDFKLIAVHTLAPQAAVPAAEGSEACSSKKAYPKHNDSSSNISQEFRSCDSKKKLRSSPSIFGRIVDSFGFTSRSHHGYEKLE</sequence>
<dbReference type="SUPFAM" id="SSF49354">
    <property type="entry name" value="PapD-like"/>
    <property type="match status" value="2"/>
</dbReference>
<reference evidence="8 9" key="1">
    <citation type="submission" date="2024-11" db="EMBL/GenBank/DDBJ databases">
        <title>A near-complete genome assembly of Cinchona calisaya.</title>
        <authorList>
            <person name="Lian D.C."/>
            <person name="Zhao X.W."/>
            <person name="Wei L."/>
        </authorList>
    </citation>
    <scope>NUCLEOTIDE SEQUENCE [LARGE SCALE GENOMIC DNA]</scope>
    <source>
        <tissue evidence="8">Nenye</tissue>
    </source>
</reference>
<evidence type="ECO:0000256" key="5">
    <source>
        <dbReference type="ARBA" id="ARBA00023136"/>
    </source>
</evidence>
<dbReference type="InterPro" id="IPR000535">
    <property type="entry name" value="MSP_dom"/>
</dbReference>
<dbReference type="Proteomes" id="UP001630127">
    <property type="component" value="Unassembled WGS sequence"/>
</dbReference>
<dbReference type="InterPro" id="IPR008962">
    <property type="entry name" value="PapD-like_sf"/>
</dbReference>
<dbReference type="Pfam" id="PF00635">
    <property type="entry name" value="Motile_Sperm"/>
    <property type="match status" value="2"/>
</dbReference>